<evidence type="ECO:0000313" key="2">
    <source>
        <dbReference type="Proteomes" id="UP000267003"/>
    </source>
</evidence>
<dbReference type="Proteomes" id="UP000267003">
    <property type="component" value="Unassembled WGS sequence"/>
</dbReference>
<protein>
    <submittedName>
        <fullName evidence="1">Uncharacterized protein</fullName>
    </submittedName>
</protein>
<dbReference type="EMBL" id="RAWK01000185">
    <property type="protein sequence ID" value="RKH59554.1"/>
    <property type="molecule type" value="Genomic_DNA"/>
</dbReference>
<reference evidence="2" key="1">
    <citation type="submission" date="2018-09" db="EMBL/GenBank/DDBJ databases">
        <authorList>
            <person name="Livingstone P.G."/>
            <person name="Whitworth D.E."/>
        </authorList>
    </citation>
    <scope>NUCLEOTIDE SEQUENCE [LARGE SCALE GENOMIC DNA]</scope>
    <source>
        <strain evidence="2">AB050A</strain>
    </source>
</reference>
<dbReference type="AlphaFoldDB" id="A0A3A8Q8F1"/>
<name>A0A3A8Q8F1_9BACT</name>
<sequence length="356" mass="38768">MARGYESFIGVRFRHDYYRDGSCPDLRAVPTAETAALLGARQLRFVPRSEGFTLLGPVETDSAGNVQARFPLEEGARLVFALVLTRPDLLYVTDLPLEQGSRQRYLLRNRQGATTLTSGTSVEAADQARLSSPQLTVAVPRSAIGGFVQVEDEAGAELARARVPSFDGDTLNVPLDLGDFGGLARLQVGASTPEPLFVDAELPALGPFAVLELCPLTEPWPPRRVADGKQTLAPIEFTAGFHRRSTHWRYHVVVPMDFADTLTIRYPQDAPAPYPSGITFARATFPEVVARFPGRSVVSFKASAALPFHESPLRNMALESTSRGTLLPHLPNAPRNTLKRADTAPEQLVSDICIPL</sequence>
<keyword evidence="2" id="KW-1185">Reference proteome</keyword>
<gene>
    <name evidence="1" type="ORF">D7W81_27090</name>
</gene>
<dbReference type="OrthoDB" id="7054120at2"/>
<proteinExistence type="predicted"/>
<dbReference type="RefSeq" id="WP_120558291.1">
    <property type="nucleotide sequence ID" value="NZ_RAWK01000185.1"/>
</dbReference>
<accession>A0A3A8Q8F1</accession>
<comment type="caution">
    <text evidence="1">The sequence shown here is derived from an EMBL/GenBank/DDBJ whole genome shotgun (WGS) entry which is preliminary data.</text>
</comment>
<evidence type="ECO:0000313" key="1">
    <source>
        <dbReference type="EMBL" id="RKH59554.1"/>
    </source>
</evidence>
<organism evidence="1 2">
    <name type="scientific">Corallococcus aberystwythensis</name>
    <dbReference type="NCBI Taxonomy" id="2316722"/>
    <lineage>
        <taxon>Bacteria</taxon>
        <taxon>Pseudomonadati</taxon>
        <taxon>Myxococcota</taxon>
        <taxon>Myxococcia</taxon>
        <taxon>Myxococcales</taxon>
        <taxon>Cystobacterineae</taxon>
        <taxon>Myxococcaceae</taxon>
        <taxon>Corallococcus</taxon>
    </lineage>
</organism>